<reference evidence="1" key="2">
    <citation type="submission" date="2020-11" db="EMBL/GenBank/DDBJ databases">
        <title>Description of novel Gluconobacter species.</title>
        <authorList>
            <person name="Cleenwerck I."/>
            <person name="Cnockaert M."/>
            <person name="Borremans W."/>
            <person name="Wieme A.D."/>
            <person name="De Vuyst L."/>
            <person name="Vandamme P."/>
        </authorList>
    </citation>
    <scope>NUCLEOTIDE SEQUENCE</scope>
    <source>
        <strain evidence="1">R71697</strain>
    </source>
</reference>
<gene>
    <name evidence="1" type="ORF">HKD32_09400</name>
</gene>
<comment type="caution">
    <text evidence="1">The sequence shown here is derived from an EMBL/GenBank/DDBJ whole genome shotgun (WGS) entry which is preliminary data.</text>
</comment>
<protein>
    <submittedName>
        <fullName evidence="1">Uncharacterized protein</fullName>
    </submittedName>
</protein>
<reference evidence="1" key="1">
    <citation type="submission" date="2020-04" db="EMBL/GenBank/DDBJ databases">
        <authorList>
            <person name="Sombolestani A."/>
        </authorList>
    </citation>
    <scope>NUCLEOTIDE SEQUENCE</scope>
    <source>
        <strain evidence="1">R71697</strain>
    </source>
</reference>
<dbReference type="GeneID" id="81474911"/>
<dbReference type="RefSeq" id="WP_061932174.1">
    <property type="nucleotide sequence ID" value="NZ_JABCQN010000004.1"/>
</dbReference>
<dbReference type="AlphaFoldDB" id="A0A9Q2FLG1"/>
<sequence length="569" mass="62634">MSTLQYCIDRIDFQRKEGENSGVCLHLAGWIYDPAATIEKVMFSCAGENYPIASFGQASPDVGSIFGAGAGNCRFEEVIETRGFPRLGAFSRAVLRVMRSDGTSVEASLGGPTPRSWAVPRGDFASFKARVAILASDPEELEQQLAAIADLSLWAQAGVVVGEGHHDALEKIAHKYNSPYISKRSDCVVSAGVLATFYLRYVMDSDIVLLLDRALPQRQNWDQNWVLGALSFGSVVHTETENAQSQSGADGAWWRPYRVAPSVMTCCLAFSRTDIDYYGLPQMRTRAFGATSQDKEFVPEVYAFSESILSLGTASLDVSGGIKECGSTLSSEWRNEIQSAVLSASLPGEISFPLLNPPEDKILFSRFISFGDNCEFGLVQRKIGLETLDLLRFGGTGDNQEGLLRALQEDFRAFGSPEDVHIYEVGGEWISGSQRYGVTFHTHRHVKDTERDDVQTSEQTKLKYLARKLLEDLEDGEKIIVRKSNRGITVDEMRSLLQGVRRYGDCPLLIVSEATDNVAINTVRALGNGLFHGTIRRLAPYENAGGGSVEDWRQICCAMIAQLEEKGLN</sequence>
<organism evidence="1 2">
    <name type="scientific">Gluconobacter japonicus</name>
    <dbReference type="NCBI Taxonomy" id="376620"/>
    <lineage>
        <taxon>Bacteria</taxon>
        <taxon>Pseudomonadati</taxon>
        <taxon>Pseudomonadota</taxon>
        <taxon>Alphaproteobacteria</taxon>
        <taxon>Acetobacterales</taxon>
        <taxon>Acetobacteraceae</taxon>
        <taxon>Gluconobacter</taxon>
    </lineage>
</organism>
<evidence type="ECO:0000313" key="1">
    <source>
        <dbReference type="EMBL" id="MBF0871059.1"/>
    </source>
</evidence>
<proteinExistence type="predicted"/>
<dbReference type="EMBL" id="JABCQN010000004">
    <property type="protein sequence ID" value="MBF0871059.1"/>
    <property type="molecule type" value="Genomic_DNA"/>
</dbReference>
<dbReference type="Proteomes" id="UP000661006">
    <property type="component" value="Unassembled WGS sequence"/>
</dbReference>
<evidence type="ECO:0000313" key="2">
    <source>
        <dbReference type="Proteomes" id="UP000661006"/>
    </source>
</evidence>
<accession>A0A9Q2FLG1</accession>
<name>A0A9Q2FLG1_GLUJA</name>